<protein>
    <submittedName>
        <fullName evidence="2">Uncharacterized protein</fullName>
    </submittedName>
</protein>
<keyword evidence="3" id="KW-1185">Reference proteome</keyword>
<feature type="transmembrane region" description="Helical" evidence="1">
    <location>
        <begin position="6"/>
        <end position="23"/>
    </location>
</feature>
<name>A0A1G9E775_9BACL</name>
<evidence type="ECO:0000313" key="2">
    <source>
        <dbReference type="EMBL" id="SDK71973.1"/>
    </source>
</evidence>
<feature type="transmembrane region" description="Helical" evidence="1">
    <location>
        <begin position="164"/>
        <end position="183"/>
    </location>
</feature>
<dbReference type="AlphaFoldDB" id="A0A1G9E775"/>
<feature type="transmembrane region" description="Helical" evidence="1">
    <location>
        <begin position="55"/>
        <end position="75"/>
    </location>
</feature>
<organism evidence="2 3">
    <name type="scientific">Paenibacillus typhae</name>
    <dbReference type="NCBI Taxonomy" id="1174501"/>
    <lineage>
        <taxon>Bacteria</taxon>
        <taxon>Bacillati</taxon>
        <taxon>Bacillota</taxon>
        <taxon>Bacilli</taxon>
        <taxon>Bacillales</taxon>
        <taxon>Paenibacillaceae</taxon>
        <taxon>Paenibacillus</taxon>
    </lineage>
</organism>
<keyword evidence="1" id="KW-1133">Transmembrane helix</keyword>
<feature type="transmembrane region" description="Helical" evidence="1">
    <location>
        <begin position="82"/>
        <end position="104"/>
    </location>
</feature>
<evidence type="ECO:0000256" key="1">
    <source>
        <dbReference type="SAM" id="Phobius"/>
    </source>
</evidence>
<sequence>MLDFSIYMFFSVLETFAMFLLAFRVFKIDLYITEMIFASLIMGFVSFVLRHDYGLILTDVVIQYLLTFCFFWLLFRIHIFYAAIMTGLAYLSYMLLQSTCYLIMNFTGFYSLNLLYPTMGVNSLQIVSALTTLLIAYYIRKQRKGFDFVPDKQNKKIRIQSHEFILFALTLPCVVIVIFMINLSEHYSGYFFLMPLSYGALLYSYLYLSYKKDRSENEHIIS</sequence>
<feature type="transmembrane region" description="Helical" evidence="1">
    <location>
        <begin position="189"/>
        <end position="208"/>
    </location>
</feature>
<dbReference type="RefSeq" id="WP_090719169.1">
    <property type="nucleotide sequence ID" value="NZ_CBCSKY010000055.1"/>
</dbReference>
<accession>A0A1G9E775</accession>
<dbReference type="STRING" id="1174501.SAMN05216192_15141"/>
<dbReference type="EMBL" id="FNDX01000051">
    <property type="protein sequence ID" value="SDK71973.1"/>
    <property type="molecule type" value="Genomic_DNA"/>
</dbReference>
<proteinExistence type="predicted"/>
<feature type="transmembrane region" description="Helical" evidence="1">
    <location>
        <begin position="30"/>
        <end position="49"/>
    </location>
</feature>
<evidence type="ECO:0000313" key="3">
    <source>
        <dbReference type="Proteomes" id="UP000199050"/>
    </source>
</evidence>
<gene>
    <name evidence="2" type="ORF">SAMN05216192_15141</name>
</gene>
<keyword evidence="1" id="KW-0472">Membrane</keyword>
<dbReference type="Proteomes" id="UP000199050">
    <property type="component" value="Unassembled WGS sequence"/>
</dbReference>
<feature type="transmembrane region" description="Helical" evidence="1">
    <location>
        <begin position="116"/>
        <end position="139"/>
    </location>
</feature>
<keyword evidence="1" id="KW-0812">Transmembrane</keyword>
<reference evidence="3" key="1">
    <citation type="submission" date="2016-10" db="EMBL/GenBank/DDBJ databases">
        <authorList>
            <person name="Varghese N."/>
            <person name="Submissions S."/>
        </authorList>
    </citation>
    <scope>NUCLEOTIDE SEQUENCE [LARGE SCALE GENOMIC DNA]</scope>
    <source>
        <strain evidence="3">CGMCC 1.11012</strain>
    </source>
</reference>